<proteinExistence type="predicted"/>
<sequence length="68" mass="7134">MITKDGMIQKNQEGFFFRGNLPATLHVSKAVTVAYSSTSDGGSLDSGNRTVCPSPADSQPMPSVKSGE</sequence>
<keyword evidence="2" id="KW-1185">Reference proteome</keyword>
<evidence type="ECO:0000313" key="1">
    <source>
        <dbReference type="EMBL" id="KAI4312878.1"/>
    </source>
</evidence>
<protein>
    <submittedName>
        <fullName evidence="1">Uncharacterized protein</fullName>
    </submittedName>
</protein>
<accession>A0ACB9LPD1</accession>
<evidence type="ECO:0000313" key="2">
    <source>
        <dbReference type="Proteomes" id="UP001057402"/>
    </source>
</evidence>
<name>A0ACB9LPD1_9MYRT</name>
<organism evidence="1 2">
    <name type="scientific">Melastoma candidum</name>
    <dbReference type="NCBI Taxonomy" id="119954"/>
    <lineage>
        <taxon>Eukaryota</taxon>
        <taxon>Viridiplantae</taxon>
        <taxon>Streptophyta</taxon>
        <taxon>Embryophyta</taxon>
        <taxon>Tracheophyta</taxon>
        <taxon>Spermatophyta</taxon>
        <taxon>Magnoliopsida</taxon>
        <taxon>eudicotyledons</taxon>
        <taxon>Gunneridae</taxon>
        <taxon>Pentapetalae</taxon>
        <taxon>rosids</taxon>
        <taxon>malvids</taxon>
        <taxon>Myrtales</taxon>
        <taxon>Melastomataceae</taxon>
        <taxon>Melastomatoideae</taxon>
        <taxon>Melastomateae</taxon>
        <taxon>Melastoma</taxon>
    </lineage>
</organism>
<comment type="caution">
    <text evidence="1">The sequence shown here is derived from an EMBL/GenBank/DDBJ whole genome shotgun (WGS) entry which is preliminary data.</text>
</comment>
<gene>
    <name evidence="1" type="ORF">MLD38_037668</name>
</gene>
<reference evidence="2" key="1">
    <citation type="journal article" date="2023" name="Front. Plant Sci.">
        <title>Chromosomal-level genome assembly of Melastoma candidum provides insights into trichome evolution.</title>
        <authorList>
            <person name="Zhong Y."/>
            <person name="Wu W."/>
            <person name="Sun C."/>
            <person name="Zou P."/>
            <person name="Liu Y."/>
            <person name="Dai S."/>
            <person name="Zhou R."/>
        </authorList>
    </citation>
    <scope>NUCLEOTIDE SEQUENCE [LARGE SCALE GENOMIC DNA]</scope>
</reference>
<dbReference type="EMBL" id="CM042890">
    <property type="protein sequence ID" value="KAI4312878.1"/>
    <property type="molecule type" value="Genomic_DNA"/>
</dbReference>
<dbReference type="Proteomes" id="UP001057402">
    <property type="component" value="Chromosome 11"/>
</dbReference>